<accession>A0AAV5MUY1</accession>
<dbReference type="EMBL" id="BPVZ01001636">
    <property type="protein sequence ID" value="GKV53635.1"/>
    <property type="molecule type" value="Genomic_DNA"/>
</dbReference>
<evidence type="ECO:0000313" key="1">
    <source>
        <dbReference type="EMBL" id="GKV53635.1"/>
    </source>
</evidence>
<dbReference type="Proteomes" id="UP001054252">
    <property type="component" value="Unassembled WGS sequence"/>
</dbReference>
<keyword evidence="2" id="KW-1185">Reference proteome</keyword>
<organism evidence="1 2">
    <name type="scientific">Rubroshorea leprosula</name>
    <dbReference type="NCBI Taxonomy" id="152421"/>
    <lineage>
        <taxon>Eukaryota</taxon>
        <taxon>Viridiplantae</taxon>
        <taxon>Streptophyta</taxon>
        <taxon>Embryophyta</taxon>
        <taxon>Tracheophyta</taxon>
        <taxon>Spermatophyta</taxon>
        <taxon>Magnoliopsida</taxon>
        <taxon>eudicotyledons</taxon>
        <taxon>Gunneridae</taxon>
        <taxon>Pentapetalae</taxon>
        <taxon>rosids</taxon>
        <taxon>malvids</taxon>
        <taxon>Malvales</taxon>
        <taxon>Dipterocarpaceae</taxon>
        <taxon>Rubroshorea</taxon>
    </lineage>
</organism>
<gene>
    <name evidence="1" type="ORF">SLEP1_g60153</name>
</gene>
<sequence>GHLSYDVWASI</sequence>
<feature type="non-terminal residue" evidence="1">
    <location>
        <position position="1"/>
    </location>
</feature>
<evidence type="ECO:0000313" key="2">
    <source>
        <dbReference type="Proteomes" id="UP001054252"/>
    </source>
</evidence>
<comment type="caution">
    <text evidence="1">The sequence shown here is derived from an EMBL/GenBank/DDBJ whole genome shotgun (WGS) entry which is preliminary data.</text>
</comment>
<reference evidence="1 2" key="1">
    <citation type="journal article" date="2021" name="Commun. Biol.">
        <title>The genome of Shorea leprosula (Dipterocarpaceae) highlights the ecological relevance of drought in aseasonal tropical rainforests.</title>
        <authorList>
            <person name="Ng K.K.S."/>
            <person name="Kobayashi M.J."/>
            <person name="Fawcett J.A."/>
            <person name="Hatakeyama M."/>
            <person name="Paape T."/>
            <person name="Ng C.H."/>
            <person name="Ang C.C."/>
            <person name="Tnah L.H."/>
            <person name="Lee C.T."/>
            <person name="Nishiyama T."/>
            <person name="Sese J."/>
            <person name="O'Brien M.J."/>
            <person name="Copetti D."/>
            <person name="Mohd Noor M.I."/>
            <person name="Ong R.C."/>
            <person name="Putra M."/>
            <person name="Sireger I.Z."/>
            <person name="Indrioko S."/>
            <person name="Kosugi Y."/>
            <person name="Izuno A."/>
            <person name="Isagi Y."/>
            <person name="Lee S.L."/>
            <person name="Shimizu K.K."/>
        </authorList>
    </citation>
    <scope>NUCLEOTIDE SEQUENCE [LARGE SCALE GENOMIC DNA]</scope>
    <source>
        <strain evidence="1">214</strain>
    </source>
</reference>
<protein>
    <submittedName>
        <fullName evidence="1">Uncharacterized protein</fullName>
    </submittedName>
</protein>
<name>A0AAV5MUY1_9ROSI</name>
<proteinExistence type="predicted"/>